<dbReference type="InterPro" id="IPR035965">
    <property type="entry name" value="PAS-like_dom_sf"/>
</dbReference>
<feature type="domain" description="Response regulatory" evidence="10">
    <location>
        <begin position="744"/>
        <end position="862"/>
    </location>
</feature>
<evidence type="ECO:0000313" key="14">
    <source>
        <dbReference type="Proteomes" id="UP001236657"/>
    </source>
</evidence>
<proteinExistence type="predicted"/>
<dbReference type="CDD" id="cd17546">
    <property type="entry name" value="REC_hyHK_CKI1_RcsC-like"/>
    <property type="match status" value="1"/>
</dbReference>
<feature type="domain" description="Response regulatory" evidence="10">
    <location>
        <begin position="883"/>
        <end position="1002"/>
    </location>
</feature>
<dbReference type="Pfam" id="PF00072">
    <property type="entry name" value="Response_reg"/>
    <property type="match status" value="2"/>
</dbReference>
<dbReference type="SMART" id="SM00091">
    <property type="entry name" value="PAS"/>
    <property type="match status" value="2"/>
</dbReference>
<dbReference type="EC" id="2.7.13.3" evidence="2"/>
<accession>A0ABY9MUE3</accession>
<evidence type="ECO:0000256" key="2">
    <source>
        <dbReference type="ARBA" id="ARBA00012438"/>
    </source>
</evidence>
<dbReference type="InterPro" id="IPR001610">
    <property type="entry name" value="PAC"/>
</dbReference>
<dbReference type="CDD" id="cd00082">
    <property type="entry name" value="HisKA"/>
    <property type="match status" value="1"/>
</dbReference>
<dbReference type="EMBL" id="CP133218">
    <property type="protein sequence ID" value="WML92062.1"/>
    <property type="molecule type" value="Genomic_DNA"/>
</dbReference>
<evidence type="ECO:0000256" key="6">
    <source>
        <dbReference type="ARBA" id="ARBA00023012"/>
    </source>
</evidence>
<evidence type="ECO:0000256" key="8">
    <source>
        <dbReference type="SAM" id="Coils"/>
    </source>
</evidence>
<dbReference type="SMART" id="SM00448">
    <property type="entry name" value="REC"/>
    <property type="match status" value="2"/>
</dbReference>
<dbReference type="SMART" id="SM00387">
    <property type="entry name" value="HATPase_c"/>
    <property type="match status" value="1"/>
</dbReference>
<dbReference type="InterPro" id="IPR036890">
    <property type="entry name" value="HATPase_C_sf"/>
</dbReference>
<dbReference type="Pfam" id="PF01590">
    <property type="entry name" value="GAF"/>
    <property type="match status" value="1"/>
</dbReference>
<dbReference type="Gene3D" id="3.40.50.2300">
    <property type="match status" value="2"/>
</dbReference>
<dbReference type="Pfam" id="PF02518">
    <property type="entry name" value="HATPase_c"/>
    <property type="match status" value="1"/>
</dbReference>
<dbReference type="Gene3D" id="3.30.450.40">
    <property type="match status" value="1"/>
</dbReference>
<dbReference type="InterPro" id="IPR013656">
    <property type="entry name" value="PAS_4"/>
</dbReference>
<dbReference type="CDD" id="cd00130">
    <property type="entry name" value="PAS"/>
    <property type="match status" value="2"/>
</dbReference>
<evidence type="ECO:0000259" key="10">
    <source>
        <dbReference type="PROSITE" id="PS50110"/>
    </source>
</evidence>
<evidence type="ECO:0000256" key="1">
    <source>
        <dbReference type="ARBA" id="ARBA00000085"/>
    </source>
</evidence>
<dbReference type="PANTHER" id="PTHR45339:SF1">
    <property type="entry name" value="HYBRID SIGNAL TRANSDUCTION HISTIDINE KINASE J"/>
    <property type="match status" value="1"/>
</dbReference>
<dbReference type="InterPro" id="IPR003594">
    <property type="entry name" value="HATPase_dom"/>
</dbReference>
<feature type="modified residue" description="4-aspartylphosphate" evidence="7">
    <location>
        <position position="795"/>
    </location>
</feature>
<feature type="domain" description="PAS" evidence="11">
    <location>
        <begin position="38"/>
        <end position="92"/>
    </location>
</feature>
<dbReference type="SUPFAM" id="SSF52172">
    <property type="entry name" value="CheY-like"/>
    <property type="match status" value="2"/>
</dbReference>
<dbReference type="InterPro" id="IPR001789">
    <property type="entry name" value="Sig_transdc_resp-reg_receiver"/>
</dbReference>
<dbReference type="PROSITE" id="PS50109">
    <property type="entry name" value="HIS_KIN"/>
    <property type="match status" value="1"/>
</dbReference>
<evidence type="ECO:0000259" key="11">
    <source>
        <dbReference type="PROSITE" id="PS50112"/>
    </source>
</evidence>
<feature type="domain" description="PAS" evidence="11">
    <location>
        <begin position="159"/>
        <end position="229"/>
    </location>
</feature>
<keyword evidence="14" id="KW-1185">Reference proteome</keyword>
<dbReference type="SMART" id="SM00086">
    <property type="entry name" value="PAC"/>
    <property type="match status" value="1"/>
</dbReference>
<evidence type="ECO:0000256" key="7">
    <source>
        <dbReference type="PROSITE-ProRule" id="PRU00169"/>
    </source>
</evidence>
<evidence type="ECO:0000259" key="12">
    <source>
        <dbReference type="PROSITE" id="PS50113"/>
    </source>
</evidence>
<sequence>MNSSSEILCASAKNAGESSICHDLLALREQTQQALRKSEERYQILLSAMSDLVLVLDEDDRVLDVHCRSAHMLLLPPAELLGKSISVVLPPDISERYQLCAAQVRQTGENLRYEYVLVMAGEQRCFIASLNRHEDGCKIVVDVRDITERKQAEKASQEQTRLFNLITENMHDYIGILDLDLKPLYATPSLARRIGYSAEEMASLPLSHFMTPDSYAHLTQVVAENLAPERLADPQLAVAFDVTLEVIRKDGSRYWCSSEHRLIRDAQGRPEYILETGRDITERKHTEQMVLRKDALLQAVATAVQALLSEPCIDNAVQQALAAIGVATRQDRVYLFESHVAPVTGKRLMSQRYEWRLGSAHFQINHAALQNIPFDRHFSRWFELLSQGKVVVGAVADFPEHERLRLLPRNIVSLMVVPVCVAGQFWGFIGFDNCQVDYAWGAEEQAILTSMAASVGSAIMRHRSEAILRETNVKLEQATAHSFAMAAKAEDASKAKSLFLANMSHEIRTPMNAIIGMSYLALSTPLDQRQHDYISQIQNAAQSLLRIINDILDFSKIEAGKLVLEKTSFRLEDVVSSVLTLQRQRALEKGIELLLDLRSTCLMGEQGTFWGDPLRLEQILTNLLTNGVKFTHDGYVLLCIEELERSDTASHLRFCIEDNGIGMNADVVNGLFQEFSQADDSTTRRYGGTGLGLSIVKRLLDLMGGEVSVSSEVGRGSRFSFNLTLEHAGQSIKSLPTRSAPRRRALVVDDHKPARSVLCHLLKQGGVDCEDTESGAVALTMLQQVGVSYDMVFIDWMMPGVSGAELINVIKGLRLDKPPLIVVVSAYDIAQIHQLYGQQNIDHFLPKPVLPKDLYKLLNQSTSEESLLSTVAVDTSLCLQGKRILVVEDNPINQLIASEILSQYGAVVDCADNGQEGVEKILTAGEPLYDVVLMDIQMPVMDGYEATRLIRSHARFVRLPIIALTANAMLEEKERCLAAGMNTHISKPFEPEALLQTLLGLIE</sequence>
<dbReference type="Gene3D" id="1.10.287.130">
    <property type="match status" value="1"/>
</dbReference>
<dbReference type="Pfam" id="PF08448">
    <property type="entry name" value="PAS_4"/>
    <property type="match status" value="2"/>
</dbReference>
<dbReference type="InterPro" id="IPR036097">
    <property type="entry name" value="HisK_dim/P_sf"/>
</dbReference>
<dbReference type="PRINTS" id="PR00344">
    <property type="entry name" value="BCTRLSENSOR"/>
</dbReference>
<protein>
    <recommendedName>
        <fullName evidence="2">histidine kinase</fullName>
        <ecNumber evidence="2">2.7.13.3</ecNumber>
    </recommendedName>
</protein>
<dbReference type="InterPro" id="IPR003661">
    <property type="entry name" value="HisK_dim/P_dom"/>
</dbReference>
<evidence type="ECO:0000256" key="4">
    <source>
        <dbReference type="ARBA" id="ARBA00022679"/>
    </source>
</evidence>
<dbReference type="SUPFAM" id="SSF55785">
    <property type="entry name" value="PYP-like sensor domain (PAS domain)"/>
    <property type="match status" value="2"/>
</dbReference>
<dbReference type="SMART" id="SM00388">
    <property type="entry name" value="HisKA"/>
    <property type="match status" value="1"/>
</dbReference>
<evidence type="ECO:0000256" key="3">
    <source>
        <dbReference type="ARBA" id="ARBA00022553"/>
    </source>
</evidence>
<dbReference type="Gene3D" id="3.30.450.20">
    <property type="entry name" value="PAS domain"/>
    <property type="match status" value="2"/>
</dbReference>
<dbReference type="InterPro" id="IPR004358">
    <property type="entry name" value="Sig_transdc_His_kin-like_C"/>
</dbReference>
<dbReference type="Proteomes" id="UP001236657">
    <property type="component" value="Chromosome"/>
</dbReference>
<keyword evidence="4" id="KW-0808">Transferase</keyword>
<organism evidence="13 14">
    <name type="scientific">Thiothrix lacustris</name>
    <dbReference type="NCBI Taxonomy" id="525917"/>
    <lineage>
        <taxon>Bacteria</taxon>
        <taxon>Pseudomonadati</taxon>
        <taxon>Pseudomonadota</taxon>
        <taxon>Gammaproteobacteria</taxon>
        <taxon>Thiotrichales</taxon>
        <taxon>Thiotrichaceae</taxon>
        <taxon>Thiothrix</taxon>
    </lineage>
</organism>
<dbReference type="NCBIfam" id="TIGR00229">
    <property type="entry name" value="sensory_box"/>
    <property type="match status" value="2"/>
</dbReference>
<dbReference type="PROSITE" id="PS50110">
    <property type="entry name" value="RESPONSE_REGULATORY"/>
    <property type="match status" value="2"/>
</dbReference>
<evidence type="ECO:0000313" key="13">
    <source>
        <dbReference type="EMBL" id="WML92062.1"/>
    </source>
</evidence>
<dbReference type="RefSeq" id="WP_308897078.1">
    <property type="nucleotide sequence ID" value="NZ_CP133218.1"/>
</dbReference>
<gene>
    <name evidence="13" type="ORF">RCF98_06890</name>
</gene>
<dbReference type="CDD" id="cd16922">
    <property type="entry name" value="HATPase_EvgS-ArcB-TorS-like"/>
    <property type="match status" value="1"/>
</dbReference>
<keyword evidence="8" id="KW-0175">Coiled coil</keyword>
<dbReference type="InterPro" id="IPR000014">
    <property type="entry name" value="PAS"/>
</dbReference>
<feature type="modified residue" description="4-aspartylphosphate" evidence="7">
    <location>
        <position position="935"/>
    </location>
</feature>
<keyword evidence="3 7" id="KW-0597">Phosphoprotein</keyword>
<name>A0ABY9MUE3_9GAMM</name>
<dbReference type="PROSITE" id="PS50113">
    <property type="entry name" value="PAC"/>
    <property type="match status" value="1"/>
</dbReference>
<dbReference type="InterPro" id="IPR005467">
    <property type="entry name" value="His_kinase_dom"/>
</dbReference>
<dbReference type="PROSITE" id="PS50112">
    <property type="entry name" value="PAS"/>
    <property type="match status" value="2"/>
</dbReference>
<dbReference type="InterPro" id="IPR029016">
    <property type="entry name" value="GAF-like_dom_sf"/>
</dbReference>
<evidence type="ECO:0000259" key="9">
    <source>
        <dbReference type="PROSITE" id="PS50109"/>
    </source>
</evidence>
<dbReference type="Gene3D" id="3.30.565.10">
    <property type="entry name" value="Histidine kinase-like ATPase, C-terminal domain"/>
    <property type="match status" value="1"/>
</dbReference>
<dbReference type="InterPro" id="IPR003018">
    <property type="entry name" value="GAF"/>
</dbReference>
<feature type="domain" description="Histidine kinase" evidence="9">
    <location>
        <begin position="502"/>
        <end position="727"/>
    </location>
</feature>
<dbReference type="Pfam" id="PF00512">
    <property type="entry name" value="HisKA"/>
    <property type="match status" value="1"/>
</dbReference>
<keyword evidence="5" id="KW-0418">Kinase</keyword>
<dbReference type="CDD" id="cd00156">
    <property type="entry name" value="REC"/>
    <property type="match status" value="1"/>
</dbReference>
<feature type="coiled-coil region" evidence="8">
    <location>
        <begin position="21"/>
        <end position="48"/>
    </location>
</feature>
<dbReference type="SMART" id="SM00065">
    <property type="entry name" value="GAF"/>
    <property type="match status" value="1"/>
</dbReference>
<keyword evidence="6" id="KW-0902">Two-component regulatory system</keyword>
<dbReference type="InterPro" id="IPR000700">
    <property type="entry name" value="PAS-assoc_C"/>
</dbReference>
<evidence type="ECO:0000256" key="5">
    <source>
        <dbReference type="ARBA" id="ARBA00022777"/>
    </source>
</evidence>
<reference evidence="13 14" key="1">
    <citation type="submission" date="2023-08" db="EMBL/GenBank/DDBJ databases">
        <title>New molecular markers tilS and rpoB for phylogenetic and monitoring studies of the genus Thiothrix biodiversity.</title>
        <authorList>
            <person name="Ravin N.V."/>
            <person name="Smolyakov D."/>
            <person name="Markov N.D."/>
            <person name="Beletsky A.V."/>
            <person name="Mardanov A.V."/>
            <person name="Rudenko T.S."/>
            <person name="Grabovich M.Y."/>
        </authorList>
    </citation>
    <scope>NUCLEOTIDE SEQUENCE [LARGE SCALE GENOMIC DNA]</scope>
    <source>
        <strain evidence="13 14">MK1</strain>
    </source>
</reference>
<dbReference type="PANTHER" id="PTHR45339">
    <property type="entry name" value="HYBRID SIGNAL TRANSDUCTION HISTIDINE KINASE J"/>
    <property type="match status" value="1"/>
</dbReference>
<dbReference type="SUPFAM" id="SSF55874">
    <property type="entry name" value="ATPase domain of HSP90 chaperone/DNA topoisomerase II/histidine kinase"/>
    <property type="match status" value="1"/>
</dbReference>
<dbReference type="SUPFAM" id="SSF47384">
    <property type="entry name" value="Homodimeric domain of signal transducing histidine kinase"/>
    <property type="match status" value="1"/>
</dbReference>
<dbReference type="SUPFAM" id="SSF55781">
    <property type="entry name" value="GAF domain-like"/>
    <property type="match status" value="1"/>
</dbReference>
<dbReference type="InterPro" id="IPR011006">
    <property type="entry name" value="CheY-like_superfamily"/>
</dbReference>
<comment type="catalytic activity">
    <reaction evidence="1">
        <text>ATP + protein L-histidine = ADP + protein N-phospho-L-histidine.</text>
        <dbReference type="EC" id="2.7.13.3"/>
    </reaction>
</comment>
<feature type="domain" description="PAC" evidence="12">
    <location>
        <begin position="240"/>
        <end position="292"/>
    </location>
</feature>